<organism evidence="2 3">
    <name type="scientific">Parastrongyloides trichosuri</name>
    <name type="common">Possum-specific nematode worm</name>
    <dbReference type="NCBI Taxonomy" id="131310"/>
    <lineage>
        <taxon>Eukaryota</taxon>
        <taxon>Metazoa</taxon>
        <taxon>Ecdysozoa</taxon>
        <taxon>Nematoda</taxon>
        <taxon>Chromadorea</taxon>
        <taxon>Rhabditida</taxon>
        <taxon>Tylenchina</taxon>
        <taxon>Panagrolaimomorpha</taxon>
        <taxon>Strongyloidoidea</taxon>
        <taxon>Strongyloididae</taxon>
        <taxon>Parastrongyloides</taxon>
    </lineage>
</organism>
<protein>
    <submittedName>
        <fullName evidence="3">Secreted protein</fullName>
    </submittedName>
</protein>
<proteinExistence type="predicted"/>
<keyword evidence="2" id="KW-1185">Reference proteome</keyword>
<keyword evidence="1" id="KW-0732">Signal</keyword>
<evidence type="ECO:0000313" key="2">
    <source>
        <dbReference type="Proteomes" id="UP000038045"/>
    </source>
</evidence>
<evidence type="ECO:0000256" key="1">
    <source>
        <dbReference type="SAM" id="SignalP"/>
    </source>
</evidence>
<reference evidence="3" key="1">
    <citation type="submission" date="2017-02" db="UniProtKB">
        <authorList>
            <consortium name="WormBaseParasite"/>
        </authorList>
    </citation>
    <scope>IDENTIFICATION</scope>
</reference>
<feature type="chain" id="PRO_5005891107" evidence="1">
    <location>
        <begin position="26"/>
        <end position="85"/>
    </location>
</feature>
<dbReference type="Proteomes" id="UP000038045">
    <property type="component" value="Unplaced"/>
</dbReference>
<sequence length="85" mass="10019">MKKNTVILIVITTLMLFGIFNQVDTYPQTSPYQGEEAEKNQDTLILQRALKMCNRHFSNNNRRILKNSFDRALYDLCQMLTEDFL</sequence>
<name>A0A0N4Z502_PARTI</name>
<dbReference type="WBParaSite" id="PTRK_0000206700.1">
    <property type="protein sequence ID" value="PTRK_0000206700.1"/>
    <property type="gene ID" value="PTRK_0000206700"/>
</dbReference>
<dbReference type="AlphaFoldDB" id="A0A0N4Z502"/>
<evidence type="ECO:0000313" key="3">
    <source>
        <dbReference type="WBParaSite" id="PTRK_0000206700.1"/>
    </source>
</evidence>
<feature type="signal peptide" evidence="1">
    <location>
        <begin position="1"/>
        <end position="25"/>
    </location>
</feature>
<accession>A0A0N4Z502</accession>